<organism evidence="2 3">
    <name type="scientific">Seminavis robusta</name>
    <dbReference type="NCBI Taxonomy" id="568900"/>
    <lineage>
        <taxon>Eukaryota</taxon>
        <taxon>Sar</taxon>
        <taxon>Stramenopiles</taxon>
        <taxon>Ochrophyta</taxon>
        <taxon>Bacillariophyta</taxon>
        <taxon>Bacillariophyceae</taxon>
        <taxon>Bacillariophycidae</taxon>
        <taxon>Naviculales</taxon>
        <taxon>Naviculaceae</taxon>
        <taxon>Seminavis</taxon>
    </lineage>
</organism>
<dbReference type="EMBL" id="CAICTM010000199">
    <property type="protein sequence ID" value="CAB9504555.1"/>
    <property type="molecule type" value="Genomic_DNA"/>
</dbReference>
<keyword evidence="3" id="KW-1185">Reference proteome</keyword>
<name>A0A9N8DM30_9STRA</name>
<evidence type="ECO:0000313" key="2">
    <source>
        <dbReference type="EMBL" id="CAB9504555.1"/>
    </source>
</evidence>
<reference evidence="2" key="1">
    <citation type="submission" date="2020-06" db="EMBL/GenBank/DDBJ databases">
        <authorList>
            <consortium name="Plant Systems Biology data submission"/>
        </authorList>
    </citation>
    <scope>NUCLEOTIDE SEQUENCE</scope>
    <source>
        <strain evidence="2">D6</strain>
    </source>
</reference>
<comment type="caution">
    <text evidence="2">The sequence shown here is derived from an EMBL/GenBank/DDBJ whole genome shotgun (WGS) entry which is preliminary data.</text>
</comment>
<dbReference type="AlphaFoldDB" id="A0A9N8DM30"/>
<evidence type="ECO:0000313" key="3">
    <source>
        <dbReference type="Proteomes" id="UP001153069"/>
    </source>
</evidence>
<accession>A0A9N8DM30</accession>
<dbReference type="Proteomes" id="UP001153069">
    <property type="component" value="Unassembled WGS sequence"/>
</dbReference>
<gene>
    <name evidence="2" type="ORF">SEMRO_200_G084900.1</name>
</gene>
<protein>
    <submittedName>
        <fullName evidence="2">Uncharacterized protein</fullName>
    </submittedName>
</protein>
<feature type="region of interest" description="Disordered" evidence="1">
    <location>
        <begin position="43"/>
        <end position="62"/>
    </location>
</feature>
<evidence type="ECO:0000256" key="1">
    <source>
        <dbReference type="SAM" id="MobiDB-lite"/>
    </source>
</evidence>
<sequence>MKKHFKTGKAVKDSRLESKRYLQLLANHILPNTKLAKNLAALQKKHADNSGNRNKGPGKAKTKVENLDNDALMEQLVVSHGPVDGKPGKKFWLRLKAASVKPKSGTKSCCGGDEEFPGNHFVFEALAKDGIRQRLDAIDAPTRRARRKPSSRHHILRLVWSWSDARETRIIASKWAQRGRSMVFFNSIFKGELVPSPPPGPTS</sequence>
<proteinExistence type="predicted"/>